<dbReference type="EMBL" id="JAJAGQ010000017">
    <property type="protein sequence ID" value="KAJ8538037.1"/>
    <property type="molecule type" value="Genomic_DNA"/>
</dbReference>
<accession>A0A9Q1LME2</accession>
<protein>
    <submittedName>
        <fullName evidence="1">Uncharacterized protein</fullName>
    </submittedName>
</protein>
<dbReference type="AlphaFoldDB" id="A0A9Q1LME2"/>
<organism evidence="1 2">
    <name type="scientific">Anisodus acutangulus</name>
    <dbReference type="NCBI Taxonomy" id="402998"/>
    <lineage>
        <taxon>Eukaryota</taxon>
        <taxon>Viridiplantae</taxon>
        <taxon>Streptophyta</taxon>
        <taxon>Embryophyta</taxon>
        <taxon>Tracheophyta</taxon>
        <taxon>Spermatophyta</taxon>
        <taxon>Magnoliopsida</taxon>
        <taxon>eudicotyledons</taxon>
        <taxon>Gunneridae</taxon>
        <taxon>Pentapetalae</taxon>
        <taxon>asterids</taxon>
        <taxon>lamiids</taxon>
        <taxon>Solanales</taxon>
        <taxon>Solanaceae</taxon>
        <taxon>Solanoideae</taxon>
        <taxon>Hyoscyameae</taxon>
        <taxon>Anisodus</taxon>
    </lineage>
</organism>
<evidence type="ECO:0000313" key="2">
    <source>
        <dbReference type="Proteomes" id="UP001152561"/>
    </source>
</evidence>
<comment type="caution">
    <text evidence="1">The sequence shown here is derived from an EMBL/GenBank/DDBJ whole genome shotgun (WGS) entry which is preliminary data.</text>
</comment>
<name>A0A9Q1LME2_9SOLA</name>
<sequence length="116" mass="14110">MWVEIHDIDEEEAFHILVELSDKNLLNLVKDARMNVLRDLAIHMSNRDDVNQRKRWVMPRRDTRLPKEWERNVDEPFHARVISVHTDEMREMDWFRMDCPKAEVAEECSILEWLPQ</sequence>
<reference evidence="2" key="1">
    <citation type="journal article" date="2023" name="Proc. Natl. Acad. Sci. U.S.A.">
        <title>Genomic and structural basis for evolution of tropane alkaloid biosynthesis.</title>
        <authorList>
            <person name="Wanga Y.-J."/>
            <person name="Taina T."/>
            <person name="Yua J.-Y."/>
            <person name="Lia J."/>
            <person name="Xua B."/>
            <person name="Chenc J."/>
            <person name="D'Auriad J.C."/>
            <person name="Huanga J.-P."/>
            <person name="Huanga S.-X."/>
        </authorList>
    </citation>
    <scope>NUCLEOTIDE SEQUENCE [LARGE SCALE GENOMIC DNA]</scope>
    <source>
        <strain evidence="2">cv. KIB-2019</strain>
    </source>
</reference>
<evidence type="ECO:0000313" key="1">
    <source>
        <dbReference type="EMBL" id="KAJ8538037.1"/>
    </source>
</evidence>
<proteinExistence type="predicted"/>
<dbReference type="Proteomes" id="UP001152561">
    <property type="component" value="Unassembled WGS sequence"/>
</dbReference>
<keyword evidence="2" id="KW-1185">Reference proteome</keyword>
<gene>
    <name evidence="1" type="ORF">K7X08_014577</name>
</gene>
<dbReference type="OrthoDB" id="1747730at2759"/>